<evidence type="ECO:0000256" key="3">
    <source>
        <dbReference type="ARBA" id="ARBA00023274"/>
    </source>
</evidence>
<evidence type="ECO:0000313" key="6">
    <source>
        <dbReference type="Proteomes" id="UP000177486"/>
    </source>
</evidence>
<name>A0A1G2EZN6_9BACT</name>
<reference evidence="5 6" key="1">
    <citation type="journal article" date="2016" name="Nat. Commun.">
        <title>Thousands of microbial genomes shed light on interconnected biogeochemical processes in an aquifer system.</title>
        <authorList>
            <person name="Anantharaman K."/>
            <person name="Brown C.T."/>
            <person name="Hug L.A."/>
            <person name="Sharon I."/>
            <person name="Castelle C.J."/>
            <person name="Probst A.J."/>
            <person name="Thomas B.C."/>
            <person name="Singh A."/>
            <person name="Wilkins M.J."/>
            <person name="Karaoz U."/>
            <person name="Brodie E.L."/>
            <person name="Williams K.H."/>
            <person name="Hubbard S.S."/>
            <person name="Banfield J.F."/>
        </authorList>
    </citation>
    <scope>NUCLEOTIDE SEQUENCE [LARGE SCALE GENOMIC DNA]</scope>
</reference>
<dbReference type="EMBL" id="MHMQ01000013">
    <property type="protein sequence ID" value="OGZ30801.1"/>
    <property type="molecule type" value="Genomic_DNA"/>
</dbReference>
<comment type="similarity">
    <text evidence="1">Belongs to the bacterial ribosomal protein bS21 family.</text>
</comment>
<dbReference type="Pfam" id="PF01165">
    <property type="entry name" value="Ribosomal_S21"/>
    <property type="match status" value="1"/>
</dbReference>
<dbReference type="GO" id="GO:1990904">
    <property type="term" value="C:ribonucleoprotein complex"/>
    <property type="evidence" value="ECO:0007669"/>
    <property type="project" value="UniProtKB-KW"/>
</dbReference>
<gene>
    <name evidence="5" type="ORF">A2931_01720</name>
</gene>
<accession>A0A1G2EZN6</accession>
<dbReference type="NCBIfam" id="TIGR00030">
    <property type="entry name" value="S21p"/>
    <property type="match status" value="1"/>
</dbReference>
<organism evidence="5 6">
    <name type="scientific">Candidatus Niyogibacteria bacterium RIFCSPLOWO2_01_FULL_45_48</name>
    <dbReference type="NCBI Taxonomy" id="1801724"/>
    <lineage>
        <taxon>Bacteria</taxon>
        <taxon>Candidatus Niyogiibacteriota</taxon>
    </lineage>
</organism>
<evidence type="ECO:0000256" key="1">
    <source>
        <dbReference type="ARBA" id="ARBA00006640"/>
    </source>
</evidence>
<dbReference type="AlphaFoldDB" id="A0A1G2EZN6"/>
<sequence length="73" mass="8830">MAEIKRHENESSSSALRRFTKKVQQAGLLSRAKKLRFHERKLSDFKKKKNALRRIARRREVEKLWKLGKIKER</sequence>
<proteinExistence type="inferred from homology"/>
<dbReference type="GO" id="GO:0003735">
    <property type="term" value="F:structural constituent of ribosome"/>
    <property type="evidence" value="ECO:0007669"/>
    <property type="project" value="InterPro"/>
</dbReference>
<protein>
    <recommendedName>
        <fullName evidence="4">Small ribosomal subunit protein bS21</fullName>
    </recommendedName>
</protein>
<dbReference type="GO" id="GO:0006412">
    <property type="term" value="P:translation"/>
    <property type="evidence" value="ECO:0007669"/>
    <property type="project" value="InterPro"/>
</dbReference>
<keyword evidence="2 5" id="KW-0689">Ribosomal protein</keyword>
<keyword evidence="3" id="KW-0687">Ribonucleoprotein</keyword>
<evidence type="ECO:0000256" key="2">
    <source>
        <dbReference type="ARBA" id="ARBA00022980"/>
    </source>
</evidence>
<dbReference type="GO" id="GO:0005840">
    <property type="term" value="C:ribosome"/>
    <property type="evidence" value="ECO:0007669"/>
    <property type="project" value="UniProtKB-KW"/>
</dbReference>
<dbReference type="InterPro" id="IPR001911">
    <property type="entry name" value="Ribosomal_bS21"/>
</dbReference>
<evidence type="ECO:0000313" key="5">
    <source>
        <dbReference type="EMBL" id="OGZ30801.1"/>
    </source>
</evidence>
<comment type="caution">
    <text evidence="5">The sequence shown here is derived from an EMBL/GenBank/DDBJ whole genome shotgun (WGS) entry which is preliminary data.</text>
</comment>
<evidence type="ECO:0000256" key="4">
    <source>
        <dbReference type="ARBA" id="ARBA00035135"/>
    </source>
</evidence>
<dbReference type="Proteomes" id="UP000177486">
    <property type="component" value="Unassembled WGS sequence"/>
</dbReference>